<reference evidence="3" key="1">
    <citation type="submission" date="2020-01" db="EMBL/GenBank/DDBJ databases">
        <authorList>
            <person name="Fang Y."/>
            <person name="Sun R."/>
            <person name="Nie L."/>
            <person name="He J."/>
            <person name="Hao L."/>
            <person name="Wang L."/>
            <person name="Su S."/>
            <person name="Lv E."/>
            <person name="Zhang Z."/>
            <person name="Xie R."/>
            <person name="Liu H."/>
        </authorList>
    </citation>
    <scope>NUCLEOTIDE SEQUENCE [LARGE SCALE GENOMIC DNA]</scope>
    <source>
        <strain evidence="3">XCT-53</strain>
    </source>
</reference>
<evidence type="ECO:0000313" key="3">
    <source>
        <dbReference type="Proteomes" id="UP000586722"/>
    </source>
</evidence>
<comment type="caution">
    <text evidence="2">The sequence shown here is derived from an EMBL/GenBank/DDBJ whole genome shotgun (WGS) entry which is preliminary data.</text>
</comment>
<evidence type="ECO:0000313" key="2">
    <source>
        <dbReference type="EMBL" id="NBN78161.1"/>
    </source>
</evidence>
<dbReference type="RefSeq" id="WP_161708288.1">
    <property type="nucleotide sequence ID" value="NZ_JAABLQ010000001.1"/>
</dbReference>
<evidence type="ECO:0000259" key="1">
    <source>
        <dbReference type="Pfam" id="PF13480"/>
    </source>
</evidence>
<dbReference type="InterPro" id="IPR038740">
    <property type="entry name" value="BioF2-like_GNAT_dom"/>
</dbReference>
<name>A0A7X5F1Q6_9HYPH</name>
<dbReference type="Proteomes" id="UP000586722">
    <property type="component" value="Unassembled WGS sequence"/>
</dbReference>
<keyword evidence="3" id="KW-1185">Reference proteome</keyword>
<dbReference type="Pfam" id="PF13480">
    <property type="entry name" value="Acetyltransf_6"/>
    <property type="match status" value="1"/>
</dbReference>
<gene>
    <name evidence="2" type="ORF">GWI72_07775</name>
</gene>
<dbReference type="AlphaFoldDB" id="A0A7X5F1Q6"/>
<feature type="domain" description="BioF2-like acetyltransferase" evidence="1">
    <location>
        <begin position="194"/>
        <end position="343"/>
    </location>
</feature>
<proteinExistence type="predicted"/>
<sequence length="401" mass="42571">MAQADKTGQTPRFAPVLSVAGYDIELHDDLGSVAPRWLALESGGLSCLYHRHDWLAAWQAHVGSPLAHRPLLALGRRDGETAFLWPLALVEDRSLGIPLRRLSWLGARHGNQNTGVWAPETYACFTSGEAGRCLREIARGAGADLVRLEHIPETWAGRPHPMADLPGQASVNSVHAGPLGAPYDALLRRRHDRDARRKLDKKRKALARLGPVVVETATSPEARAEALAAFLAQRAARAASAGIPNVFGDPALAGFVAALLAPADGRPPVLTAALLRVGGVIRATYLTGQSGTTLHAYANSIAQDDSLPHSPGVLLLAGLIEAASGDPSLDTLDLGLGDERYKQAWTDPLPLRDISLATSTAGRLAGAVAAGLSAGKRRLRASPRLWSLIRSLRRLGARRGA</sequence>
<accession>A0A7X5F1Q6</accession>
<dbReference type="EMBL" id="JAABLQ010000001">
    <property type="protein sequence ID" value="NBN78161.1"/>
    <property type="molecule type" value="Genomic_DNA"/>
</dbReference>
<organism evidence="2 3">
    <name type="scientific">Pannonibacter tanglangensis</name>
    <dbReference type="NCBI Taxonomy" id="2750084"/>
    <lineage>
        <taxon>Bacteria</taxon>
        <taxon>Pseudomonadati</taxon>
        <taxon>Pseudomonadota</taxon>
        <taxon>Alphaproteobacteria</taxon>
        <taxon>Hyphomicrobiales</taxon>
        <taxon>Stappiaceae</taxon>
        <taxon>Pannonibacter</taxon>
    </lineage>
</organism>
<protein>
    <submittedName>
        <fullName evidence="2">GNAT family N-acetyltransferase</fullName>
    </submittedName>
</protein>